<evidence type="ECO:0000313" key="2">
    <source>
        <dbReference type="EMBL" id="RRT79572.1"/>
    </source>
</evidence>
<evidence type="ECO:0000256" key="1">
    <source>
        <dbReference type="SAM" id="Coils"/>
    </source>
</evidence>
<dbReference type="AlphaFoldDB" id="A0A427ATI7"/>
<feature type="coiled-coil region" evidence="1">
    <location>
        <begin position="110"/>
        <end position="151"/>
    </location>
</feature>
<evidence type="ECO:0000313" key="3">
    <source>
        <dbReference type="Proteomes" id="UP000287651"/>
    </source>
</evidence>
<dbReference type="EMBL" id="AMZH03001362">
    <property type="protein sequence ID" value="RRT79572.1"/>
    <property type="molecule type" value="Genomic_DNA"/>
</dbReference>
<protein>
    <submittedName>
        <fullName evidence="2">Uncharacterized protein</fullName>
    </submittedName>
</protein>
<dbReference type="Proteomes" id="UP000287651">
    <property type="component" value="Unassembled WGS sequence"/>
</dbReference>
<reference evidence="2 3" key="1">
    <citation type="journal article" date="2014" name="Agronomy (Basel)">
        <title>A Draft Genome Sequence for Ensete ventricosum, the Drought-Tolerant Tree Against Hunger.</title>
        <authorList>
            <person name="Harrison J."/>
            <person name="Moore K.A."/>
            <person name="Paszkiewicz K."/>
            <person name="Jones T."/>
            <person name="Grant M."/>
            <person name="Ambacheew D."/>
            <person name="Muzemil S."/>
            <person name="Studholme D.J."/>
        </authorList>
    </citation>
    <scope>NUCLEOTIDE SEQUENCE [LARGE SCALE GENOMIC DNA]</scope>
</reference>
<proteinExistence type="predicted"/>
<sequence length="160" mass="18206">MRDLCGIRVREDDEGYYVLQMVDWTPRDLSAAMRVRWLNLSYQSRVWDAPKQPQSLMGGVLHPTLAKDLYTLPSEVLIAQATKQIVLVSRVSTLNLAQAKQRVDKLAVDNAKLKSGLDELSGQLNEADKELNELREGLVESQHQLKEQKVDHRKADNELL</sequence>
<keyword evidence="1" id="KW-0175">Coiled coil</keyword>
<name>A0A427ATI7_ENSVE</name>
<organism evidence="2 3">
    <name type="scientific">Ensete ventricosum</name>
    <name type="common">Abyssinian banana</name>
    <name type="synonym">Musa ensete</name>
    <dbReference type="NCBI Taxonomy" id="4639"/>
    <lineage>
        <taxon>Eukaryota</taxon>
        <taxon>Viridiplantae</taxon>
        <taxon>Streptophyta</taxon>
        <taxon>Embryophyta</taxon>
        <taxon>Tracheophyta</taxon>
        <taxon>Spermatophyta</taxon>
        <taxon>Magnoliopsida</taxon>
        <taxon>Liliopsida</taxon>
        <taxon>Zingiberales</taxon>
        <taxon>Musaceae</taxon>
        <taxon>Ensete</taxon>
    </lineage>
</organism>
<accession>A0A427ATI7</accession>
<gene>
    <name evidence="2" type="ORF">B296_00010842</name>
</gene>
<comment type="caution">
    <text evidence="2">The sequence shown here is derived from an EMBL/GenBank/DDBJ whole genome shotgun (WGS) entry which is preliminary data.</text>
</comment>